<dbReference type="PANTHER" id="PTHR12526">
    <property type="entry name" value="GLYCOSYLTRANSFERASE"/>
    <property type="match status" value="1"/>
</dbReference>
<dbReference type="Pfam" id="PF00534">
    <property type="entry name" value="Glycos_transf_1"/>
    <property type="match status" value="1"/>
</dbReference>
<evidence type="ECO:0000256" key="1">
    <source>
        <dbReference type="ARBA" id="ARBA00022676"/>
    </source>
</evidence>
<dbReference type="Gene3D" id="3.40.50.2000">
    <property type="entry name" value="Glycogen Phosphorylase B"/>
    <property type="match status" value="2"/>
</dbReference>
<dbReference type="RefSeq" id="WP_169384803.1">
    <property type="nucleotide sequence ID" value="NZ_JAAXLA010000081.1"/>
</dbReference>
<evidence type="ECO:0000313" key="6">
    <source>
        <dbReference type="Proteomes" id="UP000820669"/>
    </source>
</evidence>
<evidence type="ECO:0000313" key="5">
    <source>
        <dbReference type="EMBL" id="NMI01341.1"/>
    </source>
</evidence>
<gene>
    <name evidence="5" type="ORF">HF526_29200</name>
</gene>
<accession>A0ABX1SJV3</accession>
<dbReference type="InterPro" id="IPR001296">
    <property type="entry name" value="Glyco_trans_1"/>
</dbReference>
<protein>
    <submittedName>
        <fullName evidence="5">MSMEG_0565 family glycosyltransferase</fullName>
    </submittedName>
</protein>
<organism evidence="5 6">
    <name type="scientific">Pseudonocardia acidicola</name>
    <dbReference type="NCBI Taxonomy" id="2724939"/>
    <lineage>
        <taxon>Bacteria</taxon>
        <taxon>Bacillati</taxon>
        <taxon>Actinomycetota</taxon>
        <taxon>Actinomycetes</taxon>
        <taxon>Pseudonocardiales</taxon>
        <taxon>Pseudonocardiaceae</taxon>
        <taxon>Pseudonocardia</taxon>
    </lineage>
</organism>
<dbReference type="EMBL" id="JAAXLA010000081">
    <property type="protein sequence ID" value="NMI01341.1"/>
    <property type="molecule type" value="Genomic_DNA"/>
</dbReference>
<dbReference type="Pfam" id="PF13439">
    <property type="entry name" value="Glyco_transf_4"/>
    <property type="match status" value="1"/>
</dbReference>
<reference evidence="5 6" key="1">
    <citation type="submission" date="2020-04" db="EMBL/GenBank/DDBJ databases">
        <authorList>
            <person name="Klaysubun C."/>
            <person name="Duangmal K."/>
            <person name="Lipun K."/>
        </authorList>
    </citation>
    <scope>NUCLEOTIDE SEQUENCE [LARGE SCALE GENOMIC DNA]</scope>
    <source>
        <strain evidence="5 6">K10HN5</strain>
    </source>
</reference>
<comment type="caution">
    <text evidence="5">The sequence shown here is derived from an EMBL/GenBank/DDBJ whole genome shotgun (WGS) entry which is preliminary data.</text>
</comment>
<proteinExistence type="predicted"/>
<keyword evidence="2" id="KW-0808">Transferase</keyword>
<feature type="domain" description="Glycosyltransferase subfamily 4-like N-terminal" evidence="4">
    <location>
        <begin position="18"/>
        <end position="177"/>
    </location>
</feature>
<dbReference type="Proteomes" id="UP000820669">
    <property type="component" value="Unassembled WGS sequence"/>
</dbReference>
<dbReference type="CDD" id="cd03801">
    <property type="entry name" value="GT4_PimA-like"/>
    <property type="match status" value="1"/>
</dbReference>
<dbReference type="InterPro" id="IPR028098">
    <property type="entry name" value="Glyco_trans_4-like_N"/>
</dbReference>
<evidence type="ECO:0000259" key="3">
    <source>
        <dbReference type="Pfam" id="PF00534"/>
    </source>
</evidence>
<name>A0ABX1SJV3_9PSEU</name>
<sequence>MSSGKGLALITHSTKPRGGFVHTLSLAEALHRQGVDVHLVAVGDPAAGLFRPTEVPHSVLPAPSKVGTTLDERVFASIDTLEAGLAGLTDRFDVLHAQDCIAARAAARVRDAGAPVTVVRTVHHVDDFTTQALIDCQRAAIVEPDRVLVVSEQWRGILRDEYGRSTDVVPNGVDIDRFPAPAPEYRAALRERIGAGADAASGKFVFLAVGGVEPRKGTVHAFRALAELKRERGPQAVLAIVGGHSFQDYTAYRDAALASLPELGLTLGEDVVLLGTVDETELAGWYHAADALSFPSVKEGWGLVVLEAMGAGLPVIASDLPVFGEYLVDGQSALLPAVADHEALADAMRAMVDDAALRERLAAAGSAVLPRFTWEASAQRHREIYDEVRAGAAAA</sequence>
<dbReference type="InterPro" id="IPR023986">
    <property type="entry name" value="GlycosylTfrase_MSMEG0565"/>
</dbReference>
<feature type="domain" description="Glycosyl transferase family 1" evidence="3">
    <location>
        <begin position="199"/>
        <end position="365"/>
    </location>
</feature>
<keyword evidence="1" id="KW-0328">Glycosyltransferase</keyword>
<evidence type="ECO:0000256" key="2">
    <source>
        <dbReference type="ARBA" id="ARBA00022679"/>
    </source>
</evidence>
<dbReference type="SUPFAM" id="SSF53756">
    <property type="entry name" value="UDP-Glycosyltransferase/glycogen phosphorylase"/>
    <property type="match status" value="1"/>
</dbReference>
<keyword evidence="6" id="KW-1185">Reference proteome</keyword>
<dbReference type="PANTHER" id="PTHR12526:SF510">
    <property type="entry name" value="D-INOSITOL 3-PHOSPHATE GLYCOSYLTRANSFERASE"/>
    <property type="match status" value="1"/>
</dbReference>
<evidence type="ECO:0000259" key="4">
    <source>
        <dbReference type="Pfam" id="PF13439"/>
    </source>
</evidence>
<dbReference type="NCBIfam" id="TIGR04047">
    <property type="entry name" value="MSMEG_0565_glyc"/>
    <property type="match status" value="1"/>
</dbReference>